<evidence type="ECO:0000313" key="6">
    <source>
        <dbReference type="Proteomes" id="UP000030752"/>
    </source>
</evidence>
<keyword evidence="1" id="KW-0862">Zinc</keyword>
<keyword evidence="2" id="KW-0175">Coiled coil</keyword>
<feature type="compositionally biased region" description="Polar residues" evidence="3">
    <location>
        <begin position="88"/>
        <end position="104"/>
    </location>
</feature>
<reference evidence="5 6" key="1">
    <citation type="submission" date="2013-03" db="EMBL/GenBank/DDBJ databases">
        <title>The Genome Sequence of Phialophora europaea CBS 101466.</title>
        <authorList>
            <consortium name="The Broad Institute Genomics Platform"/>
            <person name="Cuomo C."/>
            <person name="de Hoog S."/>
            <person name="Gorbushina A."/>
            <person name="Walker B."/>
            <person name="Young S.K."/>
            <person name="Zeng Q."/>
            <person name="Gargeya S."/>
            <person name="Fitzgerald M."/>
            <person name="Haas B."/>
            <person name="Abouelleil A."/>
            <person name="Allen A.W."/>
            <person name="Alvarado L."/>
            <person name="Arachchi H.M."/>
            <person name="Berlin A.M."/>
            <person name="Chapman S.B."/>
            <person name="Gainer-Dewar J."/>
            <person name="Goldberg J."/>
            <person name="Griggs A."/>
            <person name="Gujja S."/>
            <person name="Hansen M."/>
            <person name="Howarth C."/>
            <person name="Imamovic A."/>
            <person name="Ireland A."/>
            <person name="Larimer J."/>
            <person name="McCowan C."/>
            <person name="Murphy C."/>
            <person name="Pearson M."/>
            <person name="Poon T.W."/>
            <person name="Priest M."/>
            <person name="Roberts A."/>
            <person name="Saif S."/>
            <person name="Shea T."/>
            <person name="Sisk P."/>
            <person name="Sykes S."/>
            <person name="Wortman J."/>
            <person name="Nusbaum C."/>
            <person name="Birren B."/>
        </authorList>
    </citation>
    <scope>NUCLEOTIDE SEQUENCE [LARGE SCALE GENOMIC DNA]</scope>
    <source>
        <strain evidence="5 6">CBS 101466</strain>
    </source>
</reference>
<organism evidence="5 6">
    <name type="scientific">Cyphellophora europaea (strain CBS 101466)</name>
    <name type="common">Phialophora europaea</name>
    <dbReference type="NCBI Taxonomy" id="1220924"/>
    <lineage>
        <taxon>Eukaryota</taxon>
        <taxon>Fungi</taxon>
        <taxon>Dikarya</taxon>
        <taxon>Ascomycota</taxon>
        <taxon>Pezizomycotina</taxon>
        <taxon>Eurotiomycetes</taxon>
        <taxon>Chaetothyriomycetidae</taxon>
        <taxon>Chaetothyriales</taxon>
        <taxon>Cyphellophoraceae</taxon>
        <taxon>Cyphellophora</taxon>
    </lineage>
</organism>
<dbReference type="GeneID" id="19972497"/>
<evidence type="ECO:0000256" key="2">
    <source>
        <dbReference type="SAM" id="Coils"/>
    </source>
</evidence>
<evidence type="ECO:0000259" key="4">
    <source>
        <dbReference type="PROSITE" id="PS50103"/>
    </source>
</evidence>
<dbReference type="EMBL" id="KB822720">
    <property type="protein sequence ID" value="ETN40878.1"/>
    <property type="molecule type" value="Genomic_DNA"/>
</dbReference>
<protein>
    <recommendedName>
        <fullName evidence="4">C3H1-type domain-containing protein</fullName>
    </recommendedName>
</protein>
<feature type="zinc finger region" description="C3H1-type" evidence="1">
    <location>
        <begin position="115"/>
        <end position="144"/>
    </location>
</feature>
<dbReference type="OrthoDB" id="1918685at2759"/>
<evidence type="ECO:0000313" key="5">
    <source>
        <dbReference type="EMBL" id="ETN40878.1"/>
    </source>
</evidence>
<dbReference type="Proteomes" id="UP000030752">
    <property type="component" value="Unassembled WGS sequence"/>
</dbReference>
<feature type="domain" description="C3H1-type" evidence="4">
    <location>
        <begin position="115"/>
        <end position="144"/>
    </location>
</feature>
<dbReference type="InParanoid" id="W2RYN3"/>
<feature type="compositionally biased region" description="Polar residues" evidence="3">
    <location>
        <begin position="180"/>
        <end position="194"/>
    </location>
</feature>
<dbReference type="AlphaFoldDB" id="W2RYN3"/>
<evidence type="ECO:0000256" key="3">
    <source>
        <dbReference type="SAM" id="MobiDB-lite"/>
    </source>
</evidence>
<keyword evidence="1" id="KW-0479">Metal-binding</keyword>
<dbReference type="VEuPathDB" id="FungiDB:HMPREF1541_05158"/>
<sequence length="362" mass="38913">MSNTTSTPLPPIVTTPSSNRQSGNWPNSILNPQSRRHLSTTNPIFGSARSVPVPANPVTMSPSPPLRSPASGPSSDEYTPQRGRSESRSSSLPPNIHATTSSDGSPPADSHDRRSVKHLTCFWWKEKGSCKYSEEECLYAHSDTGRYTDPPRQLHPDEPAKAGRNLARALGDLNLRGHRSSSSLINTPTTSRPTTPVAAYGARPLTPSMISLYQAPPTFDLDAPALRAELALYRNIIETATQEKQLMIDLIHDLKDNIAESKTTITQLKQEKDGLARENQALKAATVYQASSNPFGAIGTSTSGLGHGLGGTFVGQMGQSIPAWAPAHSSTTPARPDTPNTNPSDDGEYEAVRSLRSRGPGY</sequence>
<feature type="region of interest" description="Disordered" evidence="3">
    <location>
        <begin position="1"/>
        <end position="113"/>
    </location>
</feature>
<feature type="compositionally biased region" description="Polar residues" evidence="3">
    <location>
        <begin position="328"/>
        <end position="344"/>
    </location>
</feature>
<dbReference type="PROSITE" id="PS50103">
    <property type="entry name" value="ZF_C3H1"/>
    <property type="match status" value="1"/>
</dbReference>
<dbReference type="HOGENOM" id="CLU_025940_0_0_1"/>
<feature type="region of interest" description="Disordered" evidence="3">
    <location>
        <begin position="323"/>
        <end position="362"/>
    </location>
</feature>
<name>W2RYN3_CYPE1</name>
<gene>
    <name evidence="5" type="ORF">HMPREF1541_05158</name>
</gene>
<feature type="compositionally biased region" description="Polar residues" evidence="3">
    <location>
        <begin position="14"/>
        <end position="44"/>
    </location>
</feature>
<proteinExistence type="predicted"/>
<evidence type="ECO:0000256" key="1">
    <source>
        <dbReference type="PROSITE-ProRule" id="PRU00723"/>
    </source>
</evidence>
<dbReference type="GO" id="GO:0008270">
    <property type="term" value="F:zinc ion binding"/>
    <property type="evidence" value="ECO:0007669"/>
    <property type="project" value="UniProtKB-KW"/>
</dbReference>
<dbReference type="RefSeq" id="XP_008717721.1">
    <property type="nucleotide sequence ID" value="XM_008719499.1"/>
</dbReference>
<dbReference type="InterPro" id="IPR000571">
    <property type="entry name" value="Znf_CCCH"/>
</dbReference>
<dbReference type="eggNOG" id="ENOG502RPTI">
    <property type="taxonomic scope" value="Eukaryota"/>
</dbReference>
<feature type="coiled-coil region" evidence="2">
    <location>
        <begin position="237"/>
        <end position="285"/>
    </location>
</feature>
<keyword evidence="1" id="KW-0863">Zinc-finger</keyword>
<feature type="region of interest" description="Disordered" evidence="3">
    <location>
        <begin position="178"/>
        <end position="197"/>
    </location>
</feature>
<keyword evidence="6" id="KW-1185">Reference proteome</keyword>
<accession>W2RYN3</accession>